<comment type="caution">
    <text evidence="14">The sequence shown here is derived from an EMBL/GenBank/DDBJ whole genome shotgun (WGS) entry which is preliminary data.</text>
</comment>
<dbReference type="PRINTS" id="PR00303">
    <property type="entry name" value="SECYTRNLCASE"/>
</dbReference>
<evidence type="ECO:0000256" key="12">
    <source>
        <dbReference type="RuleBase" id="RU003484"/>
    </source>
</evidence>
<dbReference type="SUPFAM" id="SSF103491">
    <property type="entry name" value="Preprotein translocase SecY subunit"/>
    <property type="match status" value="1"/>
</dbReference>
<evidence type="ECO:0000256" key="9">
    <source>
        <dbReference type="ARBA" id="ARBA00039733"/>
    </source>
</evidence>
<feature type="transmembrane region" description="Helical" evidence="10">
    <location>
        <begin position="264"/>
        <end position="285"/>
    </location>
</feature>
<keyword evidence="15" id="KW-1185">Reference proteome</keyword>
<evidence type="ECO:0000256" key="2">
    <source>
        <dbReference type="ARBA" id="ARBA00005751"/>
    </source>
</evidence>
<organism evidence="14 15">
    <name type="scientific">Feifania hominis</name>
    <dbReference type="NCBI Taxonomy" id="2763660"/>
    <lineage>
        <taxon>Bacteria</taxon>
        <taxon>Bacillati</taxon>
        <taxon>Bacillota</taxon>
        <taxon>Clostridia</taxon>
        <taxon>Eubacteriales</taxon>
        <taxon>Feifaniaceae</taxon>
        <taxon>Feifania</taxon>
    </lineage>
</organism>
<protein>
    <recommendedName>
        <fullName evidence="9 10">Protein translocase subunit SecY</fullName>
    </recommendedName>
</protein>
<evidence type="ECO:0000313" key="14">
    <source>
        <dbReference type="EMBL" id="MBC8537112.1"/>
    </source>
</evidence>
<dbReference type="AlphaFoldDB" id="A0A926DFZ1"/>
<accession>A0A926DFZ1</accession>
<comment type="function">
    <text evidence="10 11">The central subunit of the protein translocation channel SecYEG. Consists of two halves formed by TMs 1-5 and 6-10. These two domains form a lateral gate at the front which open onto the bilayer between TMs 2 and 7, and are clamped together by SecE at the back. The channel is closed by both a pore ring composed of hydrophobic SecY resides and a short helix (helix 2A) on the extracellular side of the membrane which forms a plug. The plug probably moves laterally to allow the channel to open. The ring and the pore may move independently.</text>
</comment>
<dbReference type="GO" id="GO:0043952">
    <property type="term" value="P:protein transport by the Sec complex"/>
    <property type="evidence" value="ECO:0007669"/>
    <property type="project" value="UniProtKB-UniRule"/>
</dbReference>
<feature type="transmembrane region" description="Helical" evidence="10">
    <location>
        <begin position="145"/>
        <end position="166"/>
    </location>
</feature>
<keyword evidence="3 10" id="KW-0813">Transport</keyword>
<feature type="transmembrane region" description="Helical" evidence="10">
    <location>
        <begin position="206"/>
        <end position="228"/>
    </location>
</feature>
<keyword evidence="5 10" id="KW-0653">Protein transport</keyword>
<dbReference type="InterPro" id="IPR026593">
    <property type="entry name" value="SecY"/>
</dbReference>
<feature type="transmembrane region" description="Helical" evidence="10">
    <location>
        <begin position="388"/>
        <end position="408"/>
    </location>
</feature>
<sequence length="425" mass="46201">MVETIRNAWKIKELRNKILFTLMIIVVFRVGCAIPVPFLNPAAIQAFLQANSDTIFGYFDMLTGGAFAQATLFAMSITPYINASIIIQLLTVAIPALERMSKDGDEGRKKLTRITRYVTIALGMVQGFGYYAVLNSYGAVSEKGFFPGLVIVATFTAGTALLMWLADQVNDKGIGNGISIILFAGIIARAIPSIQSLIAYMQVGTLNIIGVIALLVGALAIVAFVVWITNAERRIPIQYAKRVVGRKMYGGQSSHLPIKVNMTGVLPIIFASAIVSLPATIVAFLPNKPTTGFWAGFLNMFSTSSPVYAALYFILIILFSYFYVAIQFNPVEMSNNIKKNGGFIPGIRPGKPTSDFIAKVTSKITLFGALFLAIIAAIPIILTNFTSINLSFSGTSVLILVGVALETVKQMESQMLMRHYKGFLE</sequence>
<dbReference type="Gene3D" id="1.10.3370.10">
    <property type="entry name" value="SecY subunit domain"/>
    <property type="match status" value="1"/>
</dbReference>
<comment type="subunit">
    <text evidence="10">Component of the Sec protein translocase complex. Heterotrimer consisting of SecY, SecE and SecG subunits. The heterotrimers can form oligomers, although 1 heterotrimer is thought to be able to translocate proteins. Interacts with the ribosome. Interacts with SecDF, and other proteins may be involved. Interacts with SecA.</text>
</comment>
<dbReference type="PANTHER" id="PTHR10906">
    <property type="entry name" value="SECY/SEC61-ALPHA FAMILY MEMBER"/>
    <property type="match status" value="1"/>
</dbReference>
<evidence type="ECO:0000256" key="13">
    <source>
        <dbReference type="RuleBase" id="RU004349"/>
    </source>
</evidence>
<dbReference type="InterPro" id="IPR030659">
    <property type="entry name" value="SecY_CS"/>
</dbReference>
<dbReference type="GO" id="GO:0005886">
    <property type="term" value="C:plasma membrane"/>
    <property type="evidence" value="ECO:0007669"/>
    <property type="project" value="UniProtKB-SubCell"/>
</dbReference>
<dbReference type="GO" id="GO:0065002">
    <property type="term" value="P:intracellular protein transmembrane transport"/>
    <property type="evidence" value="ECO:0007669"/>
    <property type="project" value="UniProtKB-UniRule"/>
</dbReference>
<proteinExistence type="inferred from homology"/>
<reference evidence="14" key="1">
    <citation type="submission" date="2020-08" db="EMBL/GenBank/DDBJ databases">
        <title>Genome public.</title>
        <authorList>
            <person name="Liu C."/>
            <person name="Sun Q."/>
        </authorList>
    </citation>
    <scope>NUCLEOTIDE SEQUENCE</scope>
    <source>
        <strain evidence="14">BX7</strain>
    </source>
</reference>
<feature type="transmembrane region" description="Helical" evidence="10">
    <location>
        <begin position="305"/>
        <end position="326"/>
    </location>
</feature>
<comment type="similarity">
    <text evidence="2 10 13">Belongs to the SecY/SEC61-alpha family.</text>
</comment>
<evidence type="ECO:0000256" key="6">
    <source>
        <dbReference type="ARBA" id="ARBA00022989"/>
    </source>
</evidence>
<dbReference type="InterPro" id="IPR023201">
    <property type="entry name" value="SecY_dom_sf"/>
</dbReference>
<keyword evidence="4 10" id="KW-0812">Transmembrane</keyword>
<comment type="subcellular location">
    <subcellularLocation>
        <location evidence="10">Cell membrane</location>
        <topology evidence="10">Multi-pass membrane protein</topology>
    </subcellularLocation>
    <subcellularLocation>
        <location evidence="1 12">Membrane</location>
        <topology evidence="1 12">Multi-pass membrane protein</topology>
    </subcellularLocation>
</comment>
<dbReference type="FunFam" id="1.10.3370.10:FF:000001">
    <property type="entry name" value="Preprotein translocase subunit SecY"/>
    <property type="match status" value="1"/>
</dbReference>
<dbReference type="GO" id="GO:0006605">
    <property type="term" value="P:protein targeting"/>
    <property type="evidence" value="ECO:0007669"/>
    <property type="project" value="UniProtKB-UniRule"/>
</dbReference>
<feature type="transmembrane region" description="Helical" evidence="10">
    <location>
        <begin position="18"/>
        <end position="38"/>
    </location>
</feature>
<evidence type="ECO:0000256" key="7">
    <source>
        <dbReference type="ARBA" id="ARBA00023010"/>
    </source>
</evidence>
<gene>
    <name evidence="10 14" type="primary">secY</name>
    <name evidence="14" type="ORF">H8695_10475</name>
</gene>
<evidence type="ECO:0000256" key="4">
    <source>
        <dbReference type="ARBA" id="ARBA00022692"/>
    </source>
</evidence>
<dbReference type="PIRSF" id="PIRSF004557">
    <property type="entry name" value="SecY"/>
    <property type="match status" value="1"/>
</dbReference>
<dbReference type="Proteomes" id="UP000620366">
    <property type="component" value="Unassembled WGS sequence"/>
</dbReference>
<keyword evidence="10" id="KW-1003">Cell membrane</keyword>
<keyword evidence="6 10" id="KW-1133">Transmembrane helix</keyword>
<dbReference type="Pfam" id="PF00344">
    <property type="entry name" value="SecY"/>
    <property type="match status" value="1"/>
</dbReference>
<dbReference type="InterPro" id="IPR002208">
    <property type="entry name" value="SecY/SEC61-alpha"/>
</dbReference>
<evidence type="ECO:0000313" key="15">
    <source>
        <dbReference type="Proteomes" id="UP000620366"/>
    </source>
</evidence>
<evidence type="ECO:0000256" key="3">
    <source>
        <dbReference type="ARBA" id="ARBA00022448"/>
    </source>
</evidence>
<evidence type="ECO:0000256" key="11">
    <source>
        <dbReference type="RuleBase" id="RU000537"/>
    </source>
</evidence>
<keyword evidence="8 10" id="KW-0472">Membrane</keyword>
<feature type="transmembrane region" description="Helical" evidence="10">
    <location>
        <begin position="114"/>
        <end position="133"/>
    </location>
</feature>
<evidence type="ECO:0000256" key="10">
    <source>
        <dbReference type="HAMAP-Rule" id="MF_01465"/>
    </source>
</evidence>
<dbReference type="NCBIfam" id="TIGR00967">
    <property type="entry name" value="3a0501s007"/>
    <property type="match status" value="1"/>
</dbReference>
<evidence type="ECO:0000256" key="8">
    <source>
        <dbReference type="ARBA" id="ARBA00023136"/>
    </source>
</evidence>
<evidence type="ECO:0000256" key="1">
    <source>
        <dbReference type="ARBA" id="ARBA00004141"/>
    </source>
</evidence>
<feature type="transmembrane region" description="Helical" evidence="10">
    <location>
        <begin position="66"/>
        <end position="93"/>
    </location>
</feature>
<keyword evidence="7 10" id="KW-0811">Translocation</keyword>
<feature type="transmembrane region" description="Helical" evidence="10">
    <location>
        <begin position="178"/>
        <end position="200"/>
    </location>
</feature>
<dbReference type="HAMAP" id="MF_01465">
    <property type="entry name" value="SecY"/>
    <property type="match status" value="1"/>
</dbReference>
<dbReference type="PROSITE" id="PS00755">
    <property type="entry name" value="SECY_1"/>
    <property type="match status" value="1"/>
</dbReference>
<feature type="transmembrane region" description="Helical" evidence="10">
    <location>
        <begin position="364"/>
        <end position="382"/>
    </location>
</feature>
<dbReference type="EMBL" id="JACRSP010000005">
    <property type="protein sequence ID" value="MBC8537112.1"/>
    <property type="molecule type" value="Genomic_DNA"/>
</dbReference>
<evidence type="ECO:0000256" key="5">
    <source>
        <dbReference type="ARBA" id="ARBA00022927"/>
    </source>
</evidence>
<dbReference type="PROSITE" id="PS00756">
    <property type="entry name" value="SECY_2"/>
    <property type="match status" value="1"/>
</dbReference>
<dbReference type="RefSeq" id="WP_249301394.1">
    <property type="nucleotide sequence ID" value="NZ_JACRSP010000005.1"/>
</dbReference>
<name>A0A926DFZ1_9FIRM</name>